<dbReference type="SUPFAM" id="SSF55486">
    <property type="entry name" value="Metalloproteases ('zincins'), catalytic domain"/>
    <property type="match status" value="1"/>
</dbReference>
<organism evidence="2 3">
    <name type="scientific">Cordylochernes scorpioides</name>
    <dbReference type="NCBI Taxonomy" id="51811"/>
    <lineage>
        <taxon>Eukaryota</taxon>
        <taxon>Metazoa</taxon>
        <taxon>Ecdysozoa</taxon>
        <taxon>Arthropoda</taxon>
        <taxon>Chelicerata</taxon>
        <taxon>Arachnida</taxon>
        <taxon>Pseudoscorpiones</taxon>
        <taxon>Cheliferoidea</taxon>
        <taxon>Chernetidae</taxon>
        <taxon>Cordylochernes</taxon>
    </lineage>
</organism>
<name>A0ABY6KZV2_9ARAC</name>
<protein>
    <submittedName>
        <fullName evidence="2">Nep2</fullName>
    </submittedName>
</protein>
<sequence>MFYLYHVSRHQQQHHVQATEIQGLHRVPGRTAGLIQAKRTVPPPGTAARPVFPQRPGDSQVVHGLRLLQSQEAQRQGGVIRELFDPTVHIRVLYAVGQVCDQCTVQRVCAGRQFDKDGNNANWWDPATDLKFRQKAQCIVDQYGNFTMPDVGLNINGINTQGENIADNGGLKQAFRAYKAGRGTTEVCPPCCQVWSTARTNSSGSARLT</sequence>
<dbReference type="Proteomes" id="UP001235939">
    <property type="component" value="Chromosome 11"/>
</dbReference>
<dbReference type="InterPro" id="IPR024079">
    <property type="entry name" value="MetalloPept_cat_dom_sf"/>
</dbReference>
<proteinExistence type="predicted"/>
<gene>
    <name evidence="2" type="ORF">LAZ67_11003412</name>
</gene>
<keyword evidence="3" id="KW-1185">Reference proteome</keyword>
<dbReference type="InterPro" id="IPR018497">
    <property type="entry name" value="Peptidase_M13_C"/>
</dbReference>
<feature type="domain" description="Peptidase M13 C-terminal" evidence="1">
    <location>
        <begin position="110"/>
        <end position="180"/>
    </location>
</feature>
<evidence type="ECO:0000259" key="1">
    <source>
        <dbReference type="Pfam" id="PF01431"/>
    </source>
</evidence>
<evidence type="ECO:0000313" key="3">
    <source>
        <dbReference type="Proteomes" id="UP001235939"/>
    </source>
</evidence>
<accession>A0ABY6KZV2</accession>
<dbReference type="Pfam" id="PF01431">
    <property type="entry name" value="Peptidase_M13"/>
    <property type="match status" value="1"/>
</dbReference>
<dbReference type="PANTHER" id="PTHR11733:SF224">
    <property type="entry name" value="NEPRILYSIN-2"/>
    <property type="match status" value="1"/>
</dbReference>
<dbReference type="EMBL" id="CP092873">
    <property type="protein sequence ID" value="UYV74403.1"/>
    <property type="molecule type" value="Genomic_DNA"/>
</dbReference>
<evidence type="ECO:0000313" key="2">
    <source>
        <dbReference type="EMBL" id="UYV74403.1"/>
    </source>
</evidence>
<dbReference type="Gene3D" id="3.40.390.10">
    <property type="entry name" value="Collagenase (Catalytic Domain)"/>
    <property type="match status" value="1"/>
</dbReference>
<dbReference type="PROSITE" id="PS51885">
    <property type="entry name" value="NEPRILYSIN"/>
    <property type="match status" value="1"/>
</dbReference>
<dbReference type="InterPro" id="IPR000718">
    <property type="entry name" value="Peptidase_M13"/>
</dbReference>
<reference evidence="2 3" key="1">
    <citation type="submission" date="2022-01" db="EMBL/GenBank/DDBJ databases">
        <title>A chromosomal length assembly of Cordylochernes scorpioides.</title>
        <authorList>
            <person name="Zeh D."/>
            <person name="Zeh J."/>
        </authorList>
    </citation>
    <scope>NUCLEOTIDE SEQUENCE [LARGE SCALE GENOMIC DNA]</scope>
    <source>
        <strain evidence="2">IN4F17</strain>
        <tissue evidence="2">Whole Body</tissue>
    </source>
</reference>
<dbReference type="PANTHER" id="PTHR11733">
    <property type="entry name" value="ZINC METALLOPROTEASE FAMILY M13 NEPRILYSIN-RELATED"/>
    <property type="match status" value="1"/>
</dbReference>